<feature type="compositionally biased region" description="Basic and acidic residues" evidence="1">
    <location>
        <begin position="23"/>
        <end position="36"/>
    </location>
</feature>
<dbReference type="Proteomes" id="UP000825729">
    <property type="component" value="Unassembled WGS sequence"/>
</dbReference>
<dbReference type="PANTHER" id="PTHR33047:SF8">
    <property type="entry name" value="REGULATOR OF RDNA TRANSCRIPTION PROTEIN 15"/>
    <property type="match status" value="1"/>
</dbReference>
<gene>
    <name evidence="2" type="ORF">H6P81_021327</name>
</gene>
<feature type="region of interest" description="Disordered" evidence="1">
    <location>
        <begin position="217"/>
        <end position="285"/>
    </location>
</feature>
<feature type="compositionally biased region" description="Polar residues" evidence="1">
    <location>
        <begin position="267"/>
        <end position="276"/>
    </location>
</feature>
<reference evidence="2 3" key="1">
    <citation type="submission" date="2021-07" db="EMBL/GenBank/DDBJ databases">
        <title>The Aristolochia fimbriata genome: insights into angiosperm evolution, floral development and chemical biosynthesis.</title>
        <authorList>
            <person name="Jiao Y."/>
        </authorList>
    </citation>
    <scope>NUCLEOTIDE SEQUENCE [LARGE SCALE GENOMIC DNA]</scope>
    <source>
        <strain evidence="2">IBCAS-2021</strain>
        <tissue evidence="2">Leaf</tissue>
    </source>
</reference>
<feature type="region of interest" description="Disordered" evidence="1">
    <location>
        <begin position="15"/>
        <end position="36"/>
    </location>
</feature>
<dbReference type="EMBL" id="JAINDJ010000014">
    <property type="protein sequence ID" value="KAG9438732.1"/>
    <property type="molecule type" value="Genomic_DNA"/>
</dbReference>
<proteinExistence type="predicted"/>
<name>A0AAV7DTY5_ARIFI</name>
<evidence type="ECO:0000256" key="1">
    <source>
        <dbReference type="SAM" id="MobiDB-lite"/>
    </source>
</evidence>
<evidence type="ECO:0000313" key="3">
    <source>
        <dbReference type="Proteomes" id="UP000825729"/>
    </source>
</evidence>
<keyword evidence="3" id="KW-1185">Reference proteome</keyword>
<sequence length="375" mass="40957">MGRFVARLSPAGCTGGEAGCDSAPDRPVRTRGRDESVRHGAESRWIVAARPLCHYNTRQRILSRAQRIQIAARSGIVLQAPPSTRPPARRRLRPRALGGGRPLAWVGKRRRRRKSRHRRIKKQRRYERLGCHKPVIPCGNFYDTSSFKFRRSKGSIGPAFAVRIRTENLDQASFCPFALREVSVLTELALGHLRYLLTDVRPAKLPTDNVFRRIISPGEQTEQKEGQCPPPTNGISTSSESAVRAGEGPKGGVPDPSPARRGDQLSPGGNASSSPPTARRVGTGTPCQPLEPIFFESYGSILPTSLAYIVPSTRGCSPWRPDAVMIRPGVGGTFGPPVFKGPGYPDTCSGVACSSRWTLPPAERFQGGQAVKQKR</sequence>
<dbReference type="AlphaFoldDB" id="A0AAV7DTY5"/>
<evidence type="ECO:0008006" key="4">
    <source>
        <dbReference type="Google" id="ProtNLM"/>
    </source>
</evidence>
<dbReference type="PANTHER" id="PTHR33047">
    <property type="entry name" value="PROTEIN TAR1"/>
    <property type="match status" value="1"/>
</dbReference>
<dbReference type="InterPro" id="IPR052997">
    <property type="entry name" value="RRT15-like"/>
</dbReference>
<organism evidence="2 3">
    <name type="scientific">Aristolochia fimbriata</name>
    <name type="common">White veined hardy Dutchman's pipe vine</name>
    <dbReference type="NCBI Taxonomy" id="158543"/>
    <lineage>
        <taxon>Eukaryota</taxon>
        <taxon>Viridiplantae</taxon>
        <taxon>Streptophyta</taxon>
        <taxon>Embryophyta</taxon>
        <taxon>Tracheophyta</taxon>
        <taxon>Spermatophyta</taxon>
        <taxon>Magnoliopsida</taxon>
        <taxon>Magnoliidae</taxon>
        <taxon>Piperales</taxon>
        <taxon>Aristolochiaceae</taxon>
        <taxon>Aristolochia</taxon>
    </lineage>
</organism>
<protein>
    <recommendedName>
        <fullName evidence="4">Senescence-associated protein</fullName>
    </recommendedName>
</protein>
<evidence type="ECO:0000313" key="2">
    <source>
        <dbReference type="EMBL" id="KAG9438732.1"/>
    </source>
</evidence>
<accession>A0AAV7DTY5</accession>
<comment type="caution">
    <text evidence="2">The sequence shown here is derived from an EMBL/GenBank/DDBJ whole genome shotgun (WGS) entry which is preliminary data.</text>
</comment>